<evidence type="ECO:0000256" key="6">
    <source>
        <dbReference type="ARBA" id="ARBA00023136"/>
    </source>
</evidence>
<keyword evidence="5 8" id="KW-1133">Transmembrane helix</keyword>
<sequence>MKKRRRLYVQIIVLVLGLSLSLLGILLLVFLDPIHDGIIKTAMNFKEGSASYTAWLSNNPPLDMDVYLFNWTNPEDIRDPDIKPKFDRLGPYRFKECRTKINITWNDNKTVSFRHRKMYHFNEKESVRPLEDMITTVNAVSLTIGYKVRYSGYFPRKAISYSLSSLSSVEVTEPAGKILFDGFDDSILSILNLASFGEIKDKFGLFYGTNGSEGKDGYYNMHYENDDKFGAIATWNYRNTTDFYTGHCNDIKGSAGEFYSINQKKDQIVFYSPELCRYAVMEYVGEVMVKGIRGYKYTGNYIFDNGTLRPENRCFCNGECNPSGVFNVSLCRQGSPTFLSFPNFYHADPYYTDAIEGVVPNKERDEFYIVLEPKTGIVIDLAARMQLNMLLQPIQDILLFEKVQKVYVPIFYFDQKISIKDHLVTSIKILQHFPEICTGVSTTFMTIGILILVGLFVHFYYDCACAKKKYQIEQVKKPVSMQDISVAHGAPAKY</sequence>
<dbReference type="PRINTS" id="PR01609">
    <property type="entry name" value="CD36FAMILY"/>
</dbReference>
<dbReference type="GO" id="GO:0005886">
    <property type="term" value="C:plasma membrane"/>
    <property type="evidence" value="ECO:0007669"/>
    <property type="project" value="UniProtKB-SubCell"/>
</dbReference>
<evidence type="ECO:0000313" key="9">
    <source>
        <dbReference type="EMBL" id="WAB51698.1"/>
    </source>
</evidence>
<comment type="similarity">
    <text evidence="2">Belongs to the CD36 family.</text>
</comment>
<dbReference type="GO" id="GO:0005044">
    <property type="term" value="F:scavenger receptor activity"/>
    <property type="evidence" value="ECO:0007669"/>
    <property type="project" value="TreeGrafter"/>
</dbReference>
<proteinExistence type="evidence at transcript level"/>
<evidence type="ECO:0000256" key="1">
    <source>
        <dbReference type="ARBA" id="ARBA00004236"/>
    </source>
</evidence>
<dbReference type="PANTHER" id="PTHR11923:SF93">
    <property type="entry name" value="GH07959P-RELATED"/>
    <property type="match status" value="1"/>
</dbReference>
<keyword evidence="4 8" id="KW-0812">Transmembrane</keyword>
<dbReference type="GO" id="GO:0005737">
    <property type="term" value="C:cytoplasm"/>
    <property type="evidence" value="ECO:0007669"/>
    <property type="project" value="TreeGrafter"/>
</dbReference>
<keyword evidence="7" id="KW-0325">Glycoprotein</keyword>
<keyword evidence="3" id="KW-1003">Cell membrane</keyword>
<accession>A0A9Y1GUR2</accession>
<dbReference type="AlphaFoldDB" id="A0A9Y1GUR2"/>
<keyword evidence="9" id="KW-0675">Receptor</keyword>
<evidence type="ECO:0000256" key="7">
    <source>
        <dbReference type="ARBA" id="ARBA00023180"/>
    </source>
</evidence>
<comment type="subcellular location">
    <subcellularLocation>
        <location evidence="1">Cell membrane</location>
    </subcellularLocation>
</comment>
<evidence type="ECO:0000256" key="2">
    <source>
        <dbReference type="ARBA" id="ARBA00010532"/>
    </source>
</evidence>
<dbReference type="PANTHER" id="PTHR11923">
    <property type="entry name" value="SCAVENGER RECEPTOR CLASS B TYPE-1 SR-B1"/>
    <property type="match status" value="1"/>
</dbReference>
<evidence type="ECO:0000256" key="5">
    <source>
        <dbReference type="ARBA" id="ARBA00022989"/>
    </source>
</evidence>
<dbReference type="Pfam" id="PF01130">
    <property type="entry name" value="CD36"/>
    <property type="match status" value="1"/>
</dbReference>
<evidence type="ECO:0000256" key="4">
    <source>
        <dbReference type="ARBA" id="ARBA00022692"/>
    </source>
</evidence>
<dbReference type="InterPro" id="IPR002159">
    <property type="entry name" value="CD36_fam"/>
</dbReference>
<feature type="transmembrane region" description="Helical" evidence="8">
    <location>
        <begin position="7"/>
        <end position="31"/>
    </location>
</feature>
<evidence type="ECO:0000256" key="3">
    <source>
        <dbReference type="ARBA" id="ARBA00022475"/>
    </source>
</evidence>
<protein>
    <submittedName>
        <fullName evidence="9">Scavenger receptor 12</fullName>
    </submittedName>
</protein>
<feature type="transmembrane region" description="Helical" evidence="8">
    <location>
        <begin position="440"/>
        <end position="461"/>
    </location>
</feature>
<reference evidence="9" key="1">
    <citation type="submission" date="2022-07" db="EMBL/GenBank/DDBJ databases">
        <authorList>
            <person name="Zhong T."/>
            <person name="Jiaxu L."/>
            <person name="Xiaoping W."/>
        </authorList>
    </citation>
    <scope>NUCLEOTIDE SEQUENCE</scope>
</reference>
<name>A0A9Y1GUR2_HARAX</name>
<dbReference type="EMBL" id="ON929896">
    <property type="protein sequence ID" value="WAB51698.1"/>
    <property type="molecule type" value="mRNA"/>
</dbReference>
<evidence type="ECO:0000256" key="8">
    <source>
        <dbReference type="SAM" id="Phobius"/>
    </source>
</evidence>
<keyword evidence="6 8" id="KW-0472">Membrane</keyword>
<organism evidence="9">
    <name type="scientific">Harmonia axyridis</name>
    <name type="common">Multicolored Asian lady beetle</name>
    <name type="synonym">Coccinella axyridis</name>
    <dbReference type="NCBI Taxonomy" id="115357"/>
    <lineage>
        <taxon>Eukaryota</taxon>
        <taxon>Metazoa</taxon>
        <taxon>Ecdysozoa</taxon>
        <taxon>Arthropoda</taxon>
        <taxon>Hexapoda</taxon>
        <taxon>Insecta</taxon>
        <taxon>Pterygota</taxon>
        <taxon>Neoptera</taxon>
        <taxon>Endopterygota</taxon>
        <taxon>Coleoptera</taxon>
        <taxon>Polyphaga</taxon>
        <taxon>Cucujiformia</taxon>
        <taxon>Coccinelloidea</taxon>
        <taxon>Coccinellidae</taxon>
        <taxon>Coccinellinae</taxon>
        <taxon>Coccinellini</taxon>
        <taxon>Harmonia</taxon>
    </lineage>
</organism>